<sequence>MGMRILAAVAVVVSAVVHLYLWFDGVRDQGTVGQLFVVNVVAGAAIAVLLFTWHGWVPPFLTVGFGASTLAAFLVSTTVGLFGIEASWSWYAWLAAISEVVAMVAGAVLLLPWISGWRSGRGRQHDAPVGGAHLH</sequence>
<feature type="transmembrane region" description="Helical" evidence="1">
    <location>
        <begin position="60"/>
        <end position="84"/>
    </location>
</feature>
<reference evidence="2 3" key="1">
    <citation type="submission" date="2019-04" db="EMBL/GenBank/DDBJ databases">
        <title>Three New Species of Nocardioides, Nocardioides euryhalodurans sp. nov., Nocardioides seonyuensis sp. nov. and Nocardioides eburneoflavus sp. nov. Isolated from Soil.</title>
        <authorList>
            <person name="Roh S.G."/>
            <person name="Lee C."/>
            <person name="Kim M.-K."/>
            <person name="Kim S.B."/>
        </authorList>
    </citation>
    <scope>NUCLEOTIDE SEQUENCE [LARGE SCALE GENOMIC DNA]</scope>
    <source>
        <strain evidence="2 3">MMS17-SY213</strain>
    </source>
</reference>
<keyword evidence="1" id="KW-1133">Transmembrane helix</keyword>
<evidence type="ECO:0000256" key="1">
    <source>
        <dbReference type="SAM" id="Phobius"/>
    </source>
</evidence>
<protein>
    <submittedName>
        <fullName evidence="2">Uncharacterized protein</fullName>
    </submittedName>
</protein>
<dbReference type="EMBL" id="SRRO01000001">
    <property type="protein sequence ID" value="TGN64577.1"/>
    <property type="molecule type" value="Genomic_DNA"/>
</dbReference>
<proteinExistence type="predicted"/>
<name>A0A4Z1CGQ6_9ACTN</name>
<dbReference type="AlphaFoldDB" id="A0A4Z1CGQ6"/>
<accession>A0A4Z1CGQ6</accession>
<feature type="transmembrane region" description="Helical" evidence="1">
    <location>
        <begin position="35"/>
        <end position="53"/>
    </location>
</feature>
<feature type="transmembrane region" description="Helical" evidence="1">
    <location>
        <begin position="5"/>
        <end position="23"/>
    </location>
</feature>
<comment type="caution">
    <text evidence="2">The sequence shown here is derived from an EMBL/GenBank/DDBJ whole genome shotgun (WGS) entry which is preliminary data.</text>
</comment>
<keyword evidence="1" id="KW-0472">Membrane</keyword>
<keyword evidence="3" id="KW-1185">Reference proteome</keyword>
<gene>
    <name evidence="2" type="ORF">EXE59_11840</name>
</gene>
<dbReference type="OrthoDB" id="4325786at2"/>
<evidence type="ECO:0000313" key="3">
    <source>
        <dbReference type="Proteomes" id="UP000297496"/>
    </source>
</evidence>
<evidence type="ECO:0000313" key="2">
    <source>
        <dbReference type="EMBL" id="TGN64577.1"/>
    </source>
</evidence>
<dbReference type="Proteomes" id="UP000297496">
    <property type="component" value="Unassembled WGS sequence"/>
</dbReference>
<feature type="transmembrane region" description="Helical" evidence="1">
    <location>
        <begin position="90"/>
        <end position="114"/>
    </location>
</feature>
<keyword evidence="1" id="KW-0812">Transmembrane</keyword>
<organism evidence="2 3">
    <name type="scientific">Nocardioides eburneiflavus</name>
    <dbReference type="NCBI Taxonomy" id="2518372"/>
    <lineage>
        <taxon>Bacteria</taxon>
        <taxon>Bacillati</taxon>
        <taxon>Actinomycetota</taxon>
        <taxon>Actinomycetes</taxon>
        <taxon>Propionibacteriales</taxon>
        <taxon>Nocardioidaceae</taxon>
        <taxon>Nocardioides</taxon>
    </lineage>
</organism>